<dbReference type="PANTHER" id="PTHR10996">
    <property type="entry name" value="2-HYDROXYACID DEHYDROGENASE-RELATED"/>
    <property type="match status" value="1"/>
</dbReference>
<dbReference type="FunFam" id="3.40.50.720:FF:000041">
    <property type="entry name" value="D-3-phosphoglycerate dehydrogenase"/>
    <property type="match status" value="1"/>
</dbReference>
<dbReference type="GO" id="GO:0005829">
    <property type="term" value="C:cytosol"/>
    <property type="evidence" value="ECO:0007669"/>
    <property type="project" value="TreeGrafter"/>
</dbReference>
<dbReference type="AlphaFoldDB" id="A0A7T0BU47"/>
<feature type="domain" description="D-isomer specific 2-hydroxyacid dehydrogenase NAD-binding" evidence="6">
    <location>
        <begin position="115"/>
        <end position="287"/>
    </location>
</feature>
<protein>
    <submittedName>
        <fullName evidence="7">Phosphoglycerate dehydrogenase</fullName>
    </submittedName>
</protein>
<evidence type="ECO:0000313" key="7">
    <source>
        <dbReference type="EMBL" id="QPJ60487.1"/>
    </source>
</evidence>
<dbReference type="KEGG" id="nli:G3M70_00715"/>
<dbReference type="SUPFAM" id="SSF52283">
    <property type="entry name" value="Formate/glycerate dehydrogenase catalytic domain-like"/>
    <property type="match status" value="1"/>
</dbReference>
<evidence type="ECO:0000256" key="2">
    <source>
        <dbReference type="ARBA" id="ARBA00023002"/>
    </source>
</evidence>
<comment type="similarity">
    <text evidence="1 4">Belongs to the D-isomer specific 2-hydroxyacid dehydrogenase family.</text>
</comment>
<dbReference type="GO" id="GO:0016618">
    <property type="term" value="F:hydroxypyruvate reductase [NAD(P)H] activity"/>
    <property type="evidence" value="ECO:0007669"/>
    <property type="project" value="TreeGrafter"/>
</dbReference>
<keyword evidence="2 4" id="KW-0560">Oxidoreductase</keyword>
<accession>A0A7T0BU47</accession>
<dbReference type="Proteomes" id="UP000594688">
    <property type="component" value="Chromosome"/>
</dbReference>
<dbReference type="InterPro" id="IPR029753">
    <property type="entry name" value="D-isomer_DH_CS"/>
</dbReference>
<dbReference type="GO" id="GO:0047545">
    <property type="term" value="F:(S)-2-hydroxyglutarate dehydrogenase activity"/>
    <property type="evidence" value="ECO:0007669"/>
    <property type="project" value="UniProtKB-ARBA"/>
</dbReference>
<dbReference type="Pfam" id="PF02826">
    <property type="entry name" value="2-Hacid_dh_C"/>
    <property type="match status" value="1"/>
</dbReference>
<name>A0A7T0BU47_9BACT</name>
<evidence type="ECO:0000259" key="5">
    <source>
        <dbReference type="Pfam" id="PF00389"/>
    </source>
</evidence>
<feature type="domain" description="D-isomer specific 2-hydroxyacid dehydrogenase catalytic" evidence="5">
    <location>
        <begin position="42"/>
        <end position="311"/>
    </location>
</feature>
<dbReference type="Gene3D" id="3.40.50.720">
    <property type="entry name" value="NAD(P)-binding Rossmann-like Domain"/>
    <property type="match status" value="2"/>
</dbReference>
<dbReference type="GO" id="GO:0004617">
    <property type="term" value="F:phosphoglycerate dehydrogenase activity"/>
    <property type="evidence" value="ECO:0007669"/>
    <property type="project" value="UniProtKB-ARBA"/>
</dbReference>
<evidence type="ECO:0000256" key="1">
    <source>
        <dbReference type="ARBA" id="ARBA00005854"/>
    </source>
</evidence>
<gene>
    <name evidence="7" type="ORF">G3M70_00715</name>
</gene>
<dbReference type="CDD" id="cd12172">
    <property type="entry name" value="PGDH_like_2"/>
    <property type="match status" value="1"/>
</dbReference>
<reference evidence="7 8" key="1">
    <citation type="submission" date="2020-02" db="EMBL/GenBank/DDBJ databases">
        <title>Genomic and physiological characterization of two novel Nitrospinaceae genera.</title>
        <authorList>
            <person name="Mueller A.J."/>
            <person name="Jung M.-Y."/>
            <person name="Strachan C.R."/>
            <person name="Herbold C.W."/>
            <person name="Kirkegaard R.H."/>
            <person name="Daims H."/>
        </authorList>
    </citation>
    <scope>NUCLEOTIDE SEQUENCE [LARGE SCALE GENOMIC DNA]</scope>
    <source>
        <strain evidence="7">EB</strain>
    </source>
</reference>
<dbReference type="InterPro" id="IPR050223">
    <property type="entry name" value="D-isomer_2-hydroxyacid_DH"/>
</dbReference>
<dbReference type="GO" id="GO:0051287">
    <property type="term" value="F:NAD binding"/>
    <property type="evidence" value="ECO:0007669"/>
    <property type="project" value="InterPro"/>
</dbReference>
<dbReference type="GO" id="GO:0006564">
    <property type="term" value="P:L-serine biosynthetic process"/>
    <property type="evidence" value="ECO:0007669"/>
    <property type="project" value="UniProtKB-ARBA"/>
</dbReference>
<evidence type="ECO:0000256" key="3">
    <source>
        <dbReference type="ARBA" id="ARBA00023027"/>
    </source>
</evidence>
<proteinExistence type="inferred from homology"/>
<evidence type="ECO:0000256" key="4">
    <source>
        <dbReference type="RuleBase" id="RU003719"/>
    </source>
</evidence>
<evidence type="ECO:0000313" key="8">
    <source>
        <dbReference type="Proteomes" id="UP000594688"/>
    </source>
</evidence>
<keyword evidence="3" id="KW-0520">NAD</keyword>
<dbReference type="InterPro" id="IPR006139">
    <property type="entry name" value="D-isomer_2_OHA_DH_cat_dom"/>
</dbReference>
<organism evidence="7 8">
    <name type="scientific">Candidatus Nitronauta litoralis</name>
    <dbReference type="NCBI Taxonomy" id="2705533"/>
    <lineage>
        <taxon>Bacteria</taxon>
        <taxon>Pseudomonadati</taxon>
        <taxon>Nitrospinota/Tectimicrobiota group</taxon>
        <taxon>Nitrospinota</taxon>
        <taxon>Nitrospinia</taxon>
        <taxon>Nitrospinales</taxon>
        <taxon>Nitrospinaceae</taxon>
        <taxon>Candidatus Nitronauta</taxon>
    </lineage>
</organism>
<dbReference type="SUPFAM" id="SSF51735">
    <property type="entry name" value="NAD(P)-binding Rossmann-fold domains"/>
    <property type="match status" value="1"/>
</dbReference>
<dbReference type="GO" id="GO:0030267">
    <property type="term" value="F:glyoxylate reductase (NADPH) activity"/>
    <property type="evidence" value="ECO:0007669"/>
    <property type="project" value="TreeGrafter"/>
</dbReference>
<dbReference type="InterPro" id="IPR036291">
    <property type="entry name" value="NAD(P)-bd_dom_sf"/>
</dbReference>
<dbReference type="InterPro" id="IPR006140">
    <property type="entry name" value="D-isomer_DH_NAD-bd"/>
</dbReference>
<dbReference type="PROSITE" id="PS00670">
    <property type="entry name" value="D_2_HYDROXYACID_DH_2"/>
    <property type="match status" value="1"/>
</dbReference>
<dbReference type="Pfam" id="PF00389">
    <property type="entry name" value="2-Hacid_dh"/>
    <property type="match status" value="1"/>
</dbReference>
<sequence>MRTLSPKIAVTPPAICRIPHLRDNISRLFPETVFNESSQYFDEKGLVRFAGEADALLVGRDPVTAAVLDQLPSLKIVSKYGVGLDNIDEPALETRSIALGWEGGVNRRSVAELTLAFMLSLCHNVWVTGSCLKQGEWFKDGGTELSGKTIGIVGCGNVGQEVVRLLKPFGCRVLVRDILPMSDFCRQFLAEEVGWERVISESDILTLHVPLDDSTRSMIDELTINKMKPTSYLINTSRGEIVDESALKDALLIKKLGGAALDVFSQEPPQDSELISLPNLMVTPHIGGNAREAVEAMAQSAIANLQKFFGKGEA</sequence>
<evidence type="ECO:0000259" key="6">
    <source>
        <dbReference type="Pfam" id="PF02826"/>
    </source>
</evidence>
<dbReference type="PANTHER" id="PTHR10996:SF283">
    <property type="entry name" value="GLYOXYLATE_HYDROXYPYRUVATE REDUCTASE B"/>
    <property type="match status" value="1"/>
</dbReference>
<dbReference type="EMBL" id="CP048685">
    <property type="protein sequence ID" value="QPJ60487.1"/>
    <property type="molecule type" value="Genomic_DNA"/>
</dbReference>
<dbReference type="PROSITE" id="PS00671">
    <property type="entry name" value="D_2_HYDROXYACID_DH_3"/>
    <property type="match status" value="1"/>
</dbReference>